<protein>
    <submittedName>
        <fullName evidence="16">Transposase</fullName>
    </submittedName>
</protein>
<evidence type="ECO:0000313" key="10">
    <source>
        <dbReference type="EMBL" id="EHC12782.1"/>
    </source>
</evidence>
<evidence type="ECO:0000313" key="15">
    <source>
        <dbReference type="EMBL" id="EHC16195.1"/>
    </source>
</evidence>
<evidence type="ECO:0000313" key="17">
    <source>
        <dbReference type="EMBL" id="EHC19330.1"/>
    </source>
</evidence>
<dbReference type="InterPro" id="IPR025161">
    <property type="entry name" value="IS402-like_dom"/>
</dbReference>
<dbReference type="Pfam" id="PF13340">
    <property type="entry name" value="DUF4096"/>
    <property type="match status" value="1"/>
</dbReference>
<dbReference type="PANTHER" id="PTHR30007">
    <property type="entry name" value="PHP DOMAIN PROTEIN"/>
    <property type="match status" value="1"/>
</dbReference>
<dbReference type="EMBL" id="AGIZ01000004">
    <property type="protein sequence ID" value="EHC15895.1"/>
    <property type="molecule type" value="Genomic_DNA"/>
</dbReference>
<dbReference type="EMBL" id="AGIZ01000009">
    <property type="protein sequence ID" value="EHC11567.1"/>
    <property type="molecule type" value="Genomic_DNA"/>
</dbReference>
<gene>
    <name evidence="17" type="ORF">FJSC11DRAFT_0147</name>
    <name evidence="16" type="ORF">FJSC11DRAFT_0912</name>
    <name evidence="12" type="ORF">FJSC11DRAFT_1318</name>
    <name evidence="13" type="ORF">FJSC11DRAFT_1465</name>
    <name evidence="14" type="ORF">FJSC11DRAFT_1588</name>
    <name evidence="15" type="ORF">FJSC11DRAFT_1618</name>
    <name evidence="10" type="ORF">FJSC11DRAFT_2399</name>
    <name evidence="11" type="ORF">FJSC11DRAFT_2503</name>
    <name evidence="9" type="ORF">FJSC11DRAFT_2933</name>
    <name evidence="8" type="ORF">FJSC11DRAFT_3019</name>
    <name evidence="6" type="ORF">FJSC11DRAFT_3257</name>
    <name evidence="7" type="ORF">FJSC11DRAFT_3400</name>
    <name evidence="5" type="ORF">FJSC11DRAFT_3443</name>
    <name evidence="4" type="ORF">FJSC11DRAFT_3776</name>
    <name evidence="3" type="ORF">FJSC11DRAFT_4126</name>
    <name evidence="2" type="ORF">FJSC11DRAFT_4411</name>
</gene>
<evidence type="ECO:0000313" key="11">
    <source>
        <dbReference type="EMBL" id="EHC12886.1"/>
    </source>
</evidence>
<proteinExistence type="predicted"/>
<dbReference type="EMBL" id="AGIZ01000007">
    <property type="protein sequence ID" value="EHC12886.1"/>
    <property type="molecule type" value="Genomic_DNA"/>
</dbReference>
<dbReference type="EMBL" id="AGIZ01000004">
    <property type="protein sequence ID" value="EHC16042.1"/>
    <property type="molecule type" value="Genomic_DNA"/>
</dbReference>
<dbReference type="NCBIfam" id="NF033580">
    <property type="entry name" value="transpos_IS5_3"/>
    <property type="match status" value="1"/>
</dbReference>
<evidence type="ECO:0000313" key="12">
    <source>
        <dbReference type="EMBL" id="EHC15895.1"/>
    </source>
</evidence>
<evidence type="ECO:0000313" key="9">
    <source>
        <dbReference type="EMBL" id="EHC12291.1"/>
    </source>
</evidence>
<dbReference type="PATRIC" id="fig|741277.3.peg.1071"/>
<evidence type="ECO:0000259" key="1">
    <source>
        <dbReference type="Pfam" id="PF13340"/>
    </source>
</evidence>
<feature type="domain" description="Insertion element IS402-like" evidence="1">
    <location>
        <begin position="19"/>
        <end position="92"/>
    </location>
</feature>
<organism evidence="16 18">
    <name type="scientific">Fischerella thermalis JSC-11</name>
    <dbReference type="NCBI Taxonomy" id="741277"/>
    <lineage>
        <taxon>Bacteria</taxon>
        <taxon>Bacillati</taxon>
        <taxon>Cyanobacteriota</taxon>
        <taxon>Cyanophyceae</taxon>
        <taxon>Nostocales</taxon>
        <taxon>Hapalosiphonaceae</taxon>
        <taxon>Fischerella</taxon>
    </lineage>
</organism>
<dbReference type="EMBL" id="AGIZ01000004">
    <property type="protein sequence ID" value="EHC16195.1"/>
    <property type="molecule type" value="Genomic_DNA"/>
</dbReference>
<evidence type="ECO:0000313" key="13">
    <source>
        <dbReference type="EMBL" id="EHC16042.1"/>
    </source>
</evidence>
<dbReference type="PANTHER" id="PTHR30007:SF0">
    <property type="entry name" value="TRANSPOSASE"/>
    <property type="match status" value="1"/>
</dbReference>
<dbReference type="EMBL" id="AGIZ01000018">
    <property type="protein sequence ID" value="EHC08544.1"/>
    <property type="molecule type" value="Genomic_DNA"/>
</dbReference>
<dbReference type="EMBL" id="AGIZ01000003">
    <property type="protein sequence ID" value="EHC17850.1"/>
    <property type="molecule type" value="Genomic_DNA"/>
</dbReference>
<evidence type="ECO:0000313" key="3">
    <source>
        <dbReference type="EMBL" id="EHC09045.1"/>
    </source>
</evidence>
<evidence type="ECO:0000313" key="7">
    <source>
        <dbReference type="EMBL" id="EHC11166.1"/>
    </source>
</evidence>
<dbReference type="EMBL" id="AGIZ01000008">
    <property type="protein sequence ID" value="EHC12291.1"/>
    <property type="molecule type" value="Genomic_DNA"/>
</dbReference>
<dbReference type="EMBL" id="AGIZ01000001">
    <property type="protein sequence ID" value="EHC19330.1"/>
    <property type="molecule type" value="Genomic_DNA"/>
</dbReference>
<evidence type="ECO:0000313" key="5">
    <source>
        <dbReference type="EMBL" id="EHC10504.1"/>
    </source>
</evidence>
<keyword evidence="18" id="KW-1185">Reference proteome</keyword>
<evidence type="ECO:0000313" key="16">
    <source>
        <dbReference type="EMBL" id="EHC17850.1"/>
    </source>
</evidence>
<evidence type="ECO:0000313" key="4">
    <source>
        <dbReference type="EMBL" id="EHC10239.1"/>
    </source>
</evidence>
<dbReference type="EMBL" id="AGIZ01000010">
    <property type="protein sequence ID" value="EHC11166.1"/>
    <property type="molecule type" value="Genomic_DNA"/>
</dbReference>
<evidence type="ECO:0000313" key="6">
    <source>
        <dbReference type="EMBL" id="EHC11023.1"/>
    </source>
</evidence>
<dbReference type="Proteomes" id="UP000004344">
    <property type="component" value="Unassembled WGS sequence"/>
</dbReference>
<evidence type="ECO:0000313" key="2">
    <source>
        <dbReference type="EMBL" id="EHC08544.1"/>
    </source>
</evidence>
<evidence type="ECO:0000313" key="8">
    <source>
        <dbReference type="EMBL" id="EHC11567.1"/>
    </source>
</evidence>
<reference evidence="16 18" key="1">
    <citation type="submission" date="2011-09" db="EMBL/GenBank/DDBJ databases">
        <title>The draft genome of Fischerella sp. JSC-11.</title>
        <authorList>
            <consortium name="US DOE Joint Genome Institute (JGI-PGF)"/>
            <person name="Lucas S."/>
            <person name="Han J."/>
            <person name="Lapidus A."/>
            <person name="Cheng J.-F."/>
            <person name="Goodwin L."/>
            <person name="Pitluck S."/>
            <person name="Peters L."/>
            <person name="Land M.L."/>
            <person name="Hauser L."/>
            <person name="Sarkisova S."/>
            <person name="Bryant D.A."/>
            <person name="Brown I."/>
            <person name="Woyke T.J."/>
        </authorList>
    </citation>
    <scope>NUCLEOTIDE SEQUENCE [LARGE SCALE GENOMIC DNA]</scope>
    <source>
        <strain evidence="16 18">JSC-11</strain>
    </source>
</reference>
<dbReference type="EMBL" id="AGIZ01000011">
    <property type="protein sequence ID" value="EHC10504.1"/>
    <property type="molecule type" value="Genomic_DNA"/>
</dbReference>
<dbReference type="EMBL" id="AGIZ01000010">
    <property type="protein sequence ID" value="EHC11023.1"/>
    <property type="molecule type" value="Genomic_DNA"/>
</dbReference>
<accession>G6FPW5</accession>
<dbReference type="EMBL" id="AGIZ01000012">
    <property type="protein sequence ID" value="EHC10239.1"/>
    <property type="molecule type" value="Genomic_DNA"/>
</dbReference>
<dbReference type="EMBL" id="AGIZ01000015">
    <property type="protein sequence ID" value="EHC09045.1"/>
    <property type="molecule type" value="Genomic_DNA"/>
</dbReference>
<name>G6FPW5_9CYAN</name>
<dbReference type="EMBL" id="AGIZ01000004">
    <property type="protein sequence ID" value="EHC16165.1"/>
    <property type="molecule type" value="Genomic_DNA"/>
</dbReference>
<evidence type="ECO:0000313" key="14">
    <source>
        <dbReference type="EMBL" id="EHC16165.1"/>
    </source>
</evidence>
<comment type="caution">
    <text evidence="16">The sequence shown here is derived from an EMBL/GenBank/DDBJ whole genome shotgun (WGS) entry which is preliminary data.</text>
</comment>
<dbReference type="AlphaFoldDB" id="G6FPW5"/>
<evidence type="ECO:0000313" key="18">
    <source>
        <dbReference type="Proteomes" id="UP000004344"/>
    </source>
</evidence>
<sequence length="143" mass="16435">MSSLPEIANPQRKPYASDLSDAEWEVLKPLLPAPKGFGHPVEVDFREILNAIFYVQRTGCQWEMLPHDLPPYTTVYGYFQKWQRKGIWQQIHDQVRQKLRRELGRDEHSTVAIADSQSVKTTEKKGRSTVSMVAKRLKGVSAI</sequence>
<dbReference type="EMBL" id="AGIZ01000007">
    <property type="protein sequence ID" value="EHC12782.1"/>
    <property type="molecule type" value="Genomic_DNA"/>
</dbReference>